<keyword evidence="6" id="KW-1185">Reference proteome</keyword>
<evidence type="ECO:0000256" key="4">
    <source>
        <dbReference type="PIRSR" id="PIRSR602678-1"/>
    </source>
</evidence>
<dbReference type="InterPro" id="IPR036069">
    <property type="entry name" value="DUF34/NIF3_sf"/>
</dbReference>
<dbReference type="PANTHER" id="PTHR13799">
    <property type="entry name" value="NGG1 INTERACTING FACTOR 3"/>
    <property type="match status" value="1"/>
</dbReference>
<dbReference type="InterPro" id="IPR002678">
    <property type="entry name" value="DUF34/NIF3"/>
</dbReference>
<dbReference type="STRING" id="1120918.SAMN05216249_102190"/>
<reference evidence="5 6" key="1">
    <citation type="submission" date="2016-10" db="EMBL/GenBank/DDBJ databases">
        <authorList>
            <person name="de Groot N.N."/>
        </authorList>
    </citation>
    <scope>NUCLEOTIDE SEQUENCE [LARGE SCALE GENOMIC DNA]</scope>
    <source>
        <strain evidence="5 6">DSM 5522</strain>
    </source>
</reference>
<name>A0A1I0VTP2_9FIRM</name>
<comment type="similarity">
    <text evidence="1">Belongs to the GTP cyclohydrolase I type 2/NIF3 family.</text>
</comment>
<dbReference type="EMBL" id="FOJY01000002">
    <property type="protein sequence ID" value="SFA79704.1"/>
    <property type="molecule type" value="Genomic_DNA"/>
</dbReference>
<accession>A0A1I0VTP2</accession>
<evidence type="ECO:0000256" key="3">
    <source>
        <dbReference type="ARBA" id="ARBA00022723"/>
    </source>
</evidence>
<feature type="binding site" evidence="4">
    <location>
        <position position="103"/>
    </location>
    <ligand>
        <name>a divalent metal cation</name>
        <dbReference type="ChEBI" id="CHEBI:60240"/>
        <label>1</label>
    </ligand>
</feature>
<dbReference type="RefSeq" id="WP_092870280.1">
    <property type="nucleotide sequence ID" value="NZ_FOJY01000002.1"/>
</dbReference>
<dbReference type="SUPFAM" id="SSF102705">
    <property type="entry name" value="NIF3 (NGG1p interacting factor 3)-like"/>
    <property type="match status" value="1"/>
</dbReference>
<evidence type="ECO:0000313" key="5">
    <source>
        <dbReference type="EMBL" id="SFA79704.1"/>
    </source>
</evidence>
<dbReference type="FunFam" id="3.40.1390.30:FF:000001">
    <property type="entry name" value="GTP cyclohydrolase 1 type 2"/>
    <property type="match status" value="1"/>
</dbReference>
<evidence type="ECO:0000256" key="2">
    <source>
        <dbReference type="ARBA" id="ARBA00022112"/>
    </source>
</evidence>
<evidence type="ECO:0000313" key="6">
    <source>
        <dbReference type="Proteomes" id="UP000198838"/>
    </source>
</evidence>
<dbReference type="PANTHER" id="PTHR13799:SF14">
    <property type="entry name" value="GTP CYCLOHYDROLASE 1 TYPE 2 HOMOLOG"/>
    <property type="match status" value="1"/>
</dbReference>
<dbReference type="Proteomes" id="UP000198838">
    <property type="component" value="Unassembled WGS sequence"/>
</dbReference>
<dbReference type="GO" id="GO:0005737">
    <property type="term" value="C:cytoplasm"/>
    <property type="evidence" value="ECO:0007669"/>
    <property type="project" value="TreeGrafter"/>
</dbReference>
<sequence>MKCYNVIEFMRKIAPERYAFDWDNPGLQCGRRDKDVERVFVAVDATERVIKEAKNCQADMLITHHPLIFKGINNVNSTNFIGRRLLNLIGSDISYYAMHTNFDITVMGEYAADYLRLSHRDVLEVTLEENGIEKGIGVCGRLPFDMTLRDCGEYVKNCFGLDSVKIFGDLSRHISYAAVSPGSGKGMSDVAVKKGVEVLITGDIDHHEGIDAVAKDLCIIDAGHYGIEYIFVSYITEYLRKNTDLEVHGEEFVNPFNII</sequence>
<gene>
    <name evidence="5" type="ORF">SAMN05216249_102190</name>
</gene>
<dbReference type="OrthoDB" id="9792792at2"/>
<proteinExistence type="inferred from homology"/>
<feature type="binding site" evidence="4">
    <location>
        <position position="224"/>
    </location>
    <ligand>
        <name>a divalent metal cation</name>
        <dbReference type="ChEBI" id="CHEBI:60240"/>
        <label>1</label>
    </ligand>
</feature>
<feature type="binding site" evidence="4">
    <location>
        <position position="65"/>
    </location>
    <ligand>
        <name>a divalent metal cation</name>
        <dbReference type="ChEBI" id="CHEBI:60240"/>
        <label>1</label>
    </ligand>
</feature>
<dbReference type="GO" id="GO:0046872">
    <property type="term" value="F:metal ion binding"/>
    <property type="evidence" value="ECO:0007669"/>
    <property type="project" value="UniProtKB-KW"/>
</dbReference>
<dbReference type="NCBIfam" id="TIGR00486">
    <property type="entry name" value="YbgI_SA1388"/>
    <property type="match status" value="1"/>
</dbReference>
<dbReference type="Pfam" id="PF01784">
    <property type="entry name" value="DUF34_NIF3"/>
    <property type="match status" value="1"/>
</dbReference>
<protein>
    <recommendedName>
        <fullName evidence="2">GTP cyclohydrolase 1 type 2 homolog</fullName>
    </recommendedName>
</protein>
<evidence type="ECO:0000256" key="1">
    <source>
        <dbReference type="ARBA" id="ARBA00006964"/>
    </source>
</evidence>
<organism evidence="5 6">
    <name type="scientific">Acetitomaculum ruminis DSM 5522</name>
    <dbReference type="NCBI Taxonomy" id="1120918"/>
    <lineage>
        <taxon>Bacteria</taxon>
        <taxon>Bacillati</taxon>
        <taxon>Bacillota</taxon>
        <taxon>Clostridia</taxon>
        <taxon>Lachnospirales</taxon>
        <taxon>Lachnospiraceae</taxon>
        <taxon>Acetitomaculum</taxon>
    </lineage>
</organism>
<feature type="binding site" evidence="4">
    <location>
        <position position="228"/>
    </location>
    <ligand>
        <name>a divalent metal cation</name>
        <dbReference type="ChEBI" id="CHEBI:60240"/>
        <label>1</label>
    </ligand>
</feature>
<dbReference type="Gene3D" id="3.40.1390.30">
    <property type="entry name" value="NIF3 (NGG1p interacting factor 3)-like"/>
    <property type="match status" value="2"/>
</dbReference>
<keyword evidence="3 4" id="KW-0479">Metal-binding</keyword>
<feature type="binding site" evidence="4">
    <location>
        <position position="64"/>
    </location>
    <ligand>
        <name>a divalent metal cation</name>
        <dbReference type="ChEBI" id="CHEBI:60240"/>
        <label>2</label>
    </ligand>
</feature>
<dbReference type="AlphaFoldDB" id="A0A1I0VTP2"/>